<feature type="region of interest" description="Disordered" evidence="1">
    <location>
        <begin position="25"/>
        <end position="124"/>
    </location>
</feature>
<evidence type="ECO:0000313" key="3">
    <source>
        <dbReference type="EMBL" id="MDC0670925.1"/>
    </source>
</evidence>
<dbReference type="EMBL" id="JAQNDN010000013">
    <property type="protein sequence ID" value="MDC0670925.1"/>
    <property type="molecule type" value="Genomic_DNA"/>
</dbReference>
<sequence length="720" mass="76006">MHSLRTVVPRISLALCLPLVACNDSSGNGSETDPGTTAGSVSNSDPTGVTPTMAGPTTADAPTTSASTLGTDTATGTETSPDPTAATDPTATDPTAATDSTDGSVSDTTATQGTMGTDTGDGVLDINPKDITLEIIDGVIVTQAYTATYNGVDVTPNVAWSYNKPEIGEIQLNAEFMPTGNFGGTGQLKATYQAAEAETNISVKIIKKLDPGGMEPGWGNPVGPDPSMTIVYPYNETVFPLKVAAPVVQWNNVQNGDQYKLHITEQFYDYTIYFSTNTPARHLIDAAEWIAISESGQGAQSDPINVELQRKSGNNVYESVKQTWRMAQARLPGRVYYWELPGNCGGNANGRVLSIKPSEAQANEFFQPGFCWGCHTVSRDGRTVATVADNGNSPFPAFTIDVSVDPAVQGNIAPQPGRGGTFSAFNHDGTKLLLSNNSWNNANTSVLQILDAMNGQVLNPNVLQAGCGEPAWSPDGTKIAATCGYNNGGWTFDASNANLVIADVNPDGLTVSNQKTIVPKGVEAGRPAYPNFSPGNEWLVFGRPTSGARSTGNGKLYLVGVEGNDLVTLDKASSDNKSFNPTFAPLRAGGYFWVVFMSRRDYGNTLVGANRQQLWMTAINDPPNAGGDPSNPPFYVRGQEDCALSENAYFAPDPCIEEPNKPCESGIDCCSGHCIQMGELKVCGEKGACSEAGNACESDADCCDPGTPCIDGYCEQVFPQ</sequence>
<organism evidence="3 4">
    <name type="scientific">Nannocystis radixulma</name>
    <dbReference type="NCBI Taxonomy" id="2995305"/>
    <lineage>
        <taxon>Bacteria</taxon>
        <taxon>Pseudomonadati</taxon>
        <taxon>Myxococcota</taxon>
        <taxon>Polyangia</taxon>
        <taxon>Nannocystales</taxon>
        <taxon>Nannocystaceae</taxon>
        <taxon>Nannocystis</taxon>
    </lineage>
</organism>
<keyword evidence="2" id="KW-0732">Signal</keyword>
<accession>A0ABT5B9W2</accession>
<dbReference type="Proteomes" id="UP001217838">
    <property type="component" value="Unassembled WGS sequence"/>
</dbReference>
<dbReference type="SUPFAM" id="SSF82171">
    <property type="entry name" value="DPP6 N-terminal domain-like"/>
    <property type="match status" value="1"/>
</dbReference>
<feature type="chain" id="PRO_5046626044" description="TolB protein" evidence="2">
    <location>
        <begin position="22"/>
        <end position="720"/>
    </location>
</feature>
<feature type="compositionally biased region" description="Low complexity" evidence="1">
    <location>
        <begin position="50"/>
        <end position="124"/>
    </location>
</feature>
<evidence type="ECO:0000313" key="4">
    <source>
        <dbReference type="Proteomes" id="UP001217838"/>
    </source>
</evidence>
<evidence type="ECO:0008006" key="5">
    <source>
        <dbReference type="Google" id="ProtNLM"/>
    </source>
</evidence>
<dbReference type="Gene3D" id="2.120.10.30">
    <property type="entry name" value="TolB, C-terminal domain"/>
    <property type="match status" value="1"/>
</dbReference>
<protein>
    <recommendedName>
        <fullName evidence="5">TolB protein</fullName>
    </recommendedName>
</protein>
<reference evidence="3 4" key="1">
    <citation type="submission" date="2022-11" db="EMBL/GenBank/DDBJ databases">
        <title>Minimal conservation of predation-associated metabolite biosynthetic gene clusters underscores biosynthetic potential of Myxococcota including descriptions for ten novel species: Archangium lansinium sp. nov., Myxococcus landrumus sp. nov., Nannocystis bai.</title>
        <authorList>
            <person name="Ahearne A."/>
            <person name="Stevens C."/>
            <person name="Dowd S."/>
        </authorList>
    </citation>
    <scope>NUCLEOTIDE SEQUENCE [LARGE SCALE GENOMIC DNA]</scope>
    <source>
        <strain evidence="3 4">NCELM</strain>
    </source>
</reference>
<comment type="caution">
    <text evidence="3">The sequence shown here is derived from an EMBL/GenBank/DDBJ whole genome shotgun (WGS) entry which is preliminary data.</text>
</comment>
<feature type="signal peptide" evidence="2">
    <location>
        <begin position="1"/>
        <end position="21"/>
    </location>
</feature>
<dbReference type="RefSeq" id="WP_272000904.1">
    <property type="nucleotide sequence ID" value="NZ_JAQNDN010000013.1"/>
</dbReference>
<dbReference type="InterPro" id="IPR011042">
    <property type="entry name" value="6-blade_b-propeller_TolB-like"/>
</dbReference>
<evidence type="ECO:0000256" key="2">
    <source>
        <dbReference type="SAM" id="SignalP"/>
    </source>
</evidence>
<keyword evidence="4" id="KW-1185">Reference proteome</keyword>
<proteinExistence type="predicted"/>
<evidence type="ECO:0000256" key="1">
    <source>
        <dbReference type="SAM" id="MobiDB-lite"/>
    </source>
</evidence>
<feature type="compositionally biased region" description="Polar residues" evidence="1">
    <location>
        <begin position="25"/>
        <end position="49"/>
    </location>
</feature>
<name>A0ABT5B9W2_9BACT</name>
<gene>
    <name evidence="3" type="ORF">POL58_24415</name>
</gene>